<evidence type="ECO:0000313" key="1">
    <source>
        <dbReference type="EMBL" id="KOM25934.1"/>
    </source>
</evidence>
<evidence type="ECO:0000313" key="2">
    <source>
        <dbReference type="Proteomes" id="UP000053144"/>
    </source>
</evidence>
<proteinExistence type="predicted"/>
<dbReference type="AlphaFoldDB" id="A0A0L9T752"/>
<sequence length="68" mass="7343">MEHMSLPSRIPFFMSSVTQSLPPRVVLPNHPSSCVVFSTTPTVPPPPCINLNTLDLTNDGGSHAQMNV</sequence>
<name>A0A0L9T752_PHAAN</name>
<protein>
    <submittedName>
        <fullName evidence="1">Uncharacterized protein</fullName>
    </submittedName>
</protein>
<dbReference type="Proteomes" id="UP000053144">
    <property type="component" value="Unassembled WGS sequence"/>
</dbReference>
<gene>
    <name evidence="1" type="ORF">LR48_Vigan205s007100</name>
</gene>
<dbReference type="Gramene" id="KOM25934">
    <property type="protein sequence ID" value="KOM25934"/>
    <property type="gene ID" value="LR48_Vigan205s007100"/>
</dbReference>
<reference evidence="2" key="1">
    <citation type="journal article" date="2015" name="Proc. Natl. Acad. Sci. U.S.A.">
        <title>Genome sequencing of adzuki bean (Vigna angularis) provides insight into high starch and low fat accumulation and domestication.</title>
        <authorList>
            <person name="Yang K."/>
            <person name="Tian Z."/>
            <person name="Chen C."/>
            <person name="Luo L."/>
            <person name="Zhao B."/>
            <person name="Wang Z."/>
            <person name="Yu L."/>
            <person name="Li Y."/>
            <person name="Sun Y."/>
            <person name="Li W."/>
            <person name="Chen Y."/>
            <person name="Li Y."/>
            <person name="Zhang Y."/>
            <person name="Ai D."/>
            <person name="Zhao J."/>
            <person name="Shang C."/>
            <person name="Ma Y."/>
            <person name="Wu B."/>
            <person name="Wang M."/>
            <person name="Gao L."/>
            <person name="Sun D."/>
            <person name="Zhang P."/>
            <person name="Guo F."/>
            <person name="Wang W."/>
            <person name="Li Y."/>
            <person name="Wang J."/>
            <person name="Varshney R.K."/>
            <person name="Wang J."/>
            <person name="Ling H.Q."/>
            <person name="Wan P."/>
        </authorList>
    </citation>
    <scope>NUCLEOTIDE SEQUENCE</scope>
    <source>
        <strain evidence="2">cv. Jingnong 6</strain>
    </source>
</reference>
<organism evidence="1 2">
    <name type="scientific">Phaseolus angularis</name>
    <name type="common">Azuki bean</name>
    <name type="synonym">Vigna angularis</name>
    <dbReference type="NCBI Taxonomy" id="3914"/>
    <lineage>
        <taxon>Eukaryota</taxon>
        <taxon>Viridiplantae</taxon>
        <taxon>Streptophyta</taxon>
        <taxon>Embryophyta</taxon>
        <taxon>Tracheophyta</taxon>
        <taxon>Spermatophyta</taxon>
        <taxon>Magnoliopsida</taxon>
        <taxon>eudicotyledons</taxon>
        <taxon>Gunneridae</taxon>
        <taxon>Pentapetalae</taxon>
        <taxon>rosids</taxon>
        <taxon>fabids</taxon>
        <taxon>Fabales</taxon>
        <taxon>Fabaceae</taxon>
        <taxon>Papilionoideae</taxon>
        <taxon>50 kb inversion clade</taxon>
        <taxon>NPAAA clade</taxon>
        <taxon>indigoferoid/millettioid clade</taxon>
        <taxon>Phaseoleae</taxon>
        <taxon>Vigna</taxon>
    </lineage>
</organism>
<accession>A0A0L9T752</accession>
<dbReference type="EMBL" id="KQ258294">
    <property type="protein sequence ID" value="KOM25934.1"/>
    <property type="molecule type" value="Genomic_DNA"/>
</dbReference>